<proteinExistence type="predicted"/>
<dbReference type="AlphaFoldDB" id="A0A5D2INF1"/>
<dbReference type="InterPro" id="IPR002110">
    <property type="entry name" value="Ankyrin_rpt"/>
</dbReference>
<sequence>MDDMGAIHFVAQKRHLEVVRTLLSSGVSVRATNRKGFAPLRYAVQGSHLEVIKVLLKKRASG</sequence>
<name>A0A5D2INF1_GOSTO</name>
<dbReference type="EMBL" id="CM017633">
    <property type="protein sequence ID" value="TYH43559.1"/>
    <property type="molecule type" value="Genomic_DNA"/>
</dbReference>
<gene>
    <name evidence="4" type="ORF">ES332_D11G135600v1</name>
</gene>
<evidence type="ECO:0000256" key="1">
    <source>
        <dbReference type="ARBA" id="ARBA00022737"/>
    </source>
</evidence>
<dbReference type="Pfam" id="PF13637">
    <property type="entry name" value="Ank_4"/>
    <property type="match status" value="1"/>
</dbReference>
<reference evidence="4 5" key="1">
    <citation type="submission" date="2019-07" db="EMBL/GenBank/DDBJ databases">
        <title>WGS assembly of Gossypium tomentosum.</title>
        <authorList>
            <person name="Chen Z.J."/>
            <person name="Sreedasyam A."/>
            <person name="Ando A."/>
            <person name="Song Q."/>
            <person name="De L."/>
            <person name="Hulse-Kemp A."/>
            <person name="Ding M."/>
            <person name="Ye W."/>
            <person name="Kirkbride R."/>
            <person name="Jenkins J."/>
            <person name="Plott C."/>
            <person name="Lovell J."/>
            <person name="Lin Y.-M."/>
            <person name="Vaughn R."/>
            <person name="Liu B."/>
            <person name="Li W."/>
            <person name="Simpson S."/>
            <person name="Scheffler B."/>
            <person name="Saski C."/>
            <person name="Grover C."/>
            <person name="Hu G."/>
            <person name="Conover J."/>
            <person name="Carlson J."/>
            <person name="Shu S."/>
            <person name="Boston L."/>
            <person name="Williams M."/>
            <person name="Peterson D."/>
            <person name="Mcgee K."/>
            <person name="Jones D."/>
            <person name="Wendel J."/>
            <person name="Stelly D."/>
            <person name="Grimwood J."/>
            <person name="Schmutz J."/>
        </authorList>
    </citation>
    <scope>NUCLEOTIDE SEQUENCE [LARGE SCALE GENOMIC DNA]</scope>
    <source>
        <strain evidence="4">7179.01</strain>
    </source>
</reference>
<evidence type="ECO:0000313" key="5">
    <source>
        <dbReference type="Proteomes" id="UP000322667"/>
    </source>
</evidence>
<evidence type="ECO:0000256" key="3">
    <source>
        <dbReference type="PROSITE-ProRule" id="PRU00023"/>
    </source>
</evidence>
<dbReference type="PANTHER" id="PTHR24124:SF14">
    <property type="entry name" value="CHROMOSOME UNDETERMINED SCAFFOLD_25, WHOLE GENOME SHOTGUN SEQUENCE"/>
    <property type="match status" value="1"/>
</dbReference>
<accession>A0A5D2INF1</accession>
<dbReference type="Gene3D" id="1.25.40.20">
    <property type="entry name" value="Ankyrin repeat-containing domain"/>
    <property type="match status" value="1"/>
</dbReference>
<dbReference type="PROSITE" id="PS50297">
    <property type="entry name" value="ANK_REP_REGION"/>
    <property type="match status" value="1"/>
</dbReference>
<protein>
    <submittedName>
        <fullName evidence="4">Uncharacterized protein</fullName>
    </submittedName>
</protein>
<evidence type="ECO:0000313" key="4">
    <source>
        <dbReference type="EMBL" id="TYH43559.1"/>
    </source>
</evidence>
<keyword evidence="5" id="KW-1185">Reference proteome</keyword>
<keyword evidence="2 3" id="KW-0040">ANK repeat</keyword>
<evidence type="ECO:0000256" key="2">
    <source>
        <dbReference type="ARBA" id="ARBA00023043"/>
    </source>
</evidence>
<dbReference type="SUPFAM" id="SSF48403">
    <property type="entry name" value="Ankyrin repeat"/>
    <property type="match status" value="1"/>
</dbReference>
<organism evidence="4 5">
    <name type="scientific">Gossypium tomentosum</name>
    <name type="common">Hawaiian cotton</name>
    <name type="synonym">Gossypium sandvicense</name>
    <dbReference type="NCBI Taxonomy" id="34277"/>
    <lineage>
        <taxon>Eukaryota</taxon>
        <taxon>Viridiplantae</taxon>
        <taxon>Streptophyta</taxon>
        <taxon>Embryophyta</taxon>
        <taxon>Tracheophyta</taxon>
        <taxon>Spermatophyta</taxon>
        <taxon>Magnoliopsida</taxon>
        <taxon>eudicotyledons</taxon>
        <taxon>Gunneridae</taxon>
        <taxon>Pentapetalae</taxon>
        <taxon>rosids</taxon>
        <taxon>malvids</taxon>
        <taxon>Malvales</taxon>
        <taxon>Malvaceae</taxon>
        <taxon>Malvoideae</taxon>
        <taxon>Gossypium</taxon>
    </lineage>
</organism>
<dbReference type="Proteomes" id="UP000322667">
    <property type="component" value="Chromosome D11"/>
</dbReference>
<dbReference type="GO" id="GO:0005634">
    <property type="term" value="C:nucleus"/>
    <property type="evidence" value="ECO:0007669"/>
    <property type="project" value="TreeGrafter"/>
</dbReference>
<dbReference type="PROSITE" id="PS50088">
    <property type="entry name" value="ANK_REPEAT"/>
    <property type="match status" value="2"/>
</dbReference>
<dbReference type="PANTHER" id="PTHR24124">
    <property type="entry name" value="ANKYRIN REPEAT FAMILY A"/>
    <property type="match status" value="1"/>
</dbReference>
<feature type="repeat" description="ANK" evidence="3">
    <location>
        <begin position="2"/>
        <end position="34"/>
    </location>
</feature>
<dbReference type="GO" id="GO:0010468">
    <property type="term" value="P:regulation of gene expression"/>
    <property type="evidence" value="ECO:0007669"/>
    <property type="project" value="TreeGrafter"/>
</dbReference>
<keyword evidence="1" id="KW-0677">Repeat</keyword>
<dbReference type="InterPro" id="IPR036770">
    <property type="entry name" value="Ankyrin_rpt-contain_sf"/>
</dbReference>
<feature type="repeat" description="ANK" evidence="3">
    <location>
        <begin position="35"/>
        <end position="62"/>
    </location>
</feature>